<dbReference type="Proteomes" id="UP000275078">
    <property type="component" value="Unassembled WGS sequence"/>
</dbReference>
<sequence length="227" mass="23855">MPALFGLPREPVQDIEGDLTVGGTVLPSSASSESSSSRSIPYYLRQTTTPEIPPTKEPPSTLPLANNDDTPKAPATVSIEAIPTIPPAPSGSGTLPPATGADDHDGLSAGLVITIAVGFCALVLLALVGWCLWSRKKEKKKKDRLRKGKEAVSVNSSVEGVALETMPGGLGGMERGVRVPERVFELGGRERGGGGGFEDAKGRGDGKRGEEWKEGAREGDYELRVPR</sequence>
<dbReference type="EMBL" id="ML119714">
    <property type="protein sequence ID" value="RPA78220.1"/>
    <property type="molecule type" value="Genomic_DNA"/>
</dbReference>
<accession>A0A3N4I292</accession>
<organism evidence="3 4">
    <name type="scientific">Ascobolus immersus RN42</name>
    <dbReference type="NCBI Taxonomy" id="1160509"/>
    <lineage>
        <taxon>Eukaryota</taxon>
        <taxon>Fungi</taxon>
        <taxon>Dikarya</taxon>
        <taxon>Ascomycota</taxon>
        <taxon>Pezizomycotina</taxon>
        <taxon>Pezizomycetes</taxon>
        <taxon>Pezizales</taxon>
        <taxon>Ascobolaceae</taxon>
        <taxon>Ascobolus</taxon>
    </lineage>
</organism>
<evidence type="ECO:0000256" key="2">
    <source>
        <dbReference type="SAM" id="Phobius"/>
    </source>
</evidence>
<keyword evidence="4" id="KW-1185">Reference proteome</keyword>
<feature type="compositionally biased region" description="Low complexity" evidence="1">
    <location>
        <begin position="28"/>
        <end position="39"/>
    </location>
</feature>
<protein>
    <submittedName>
        <fullName evidence="3">Uncharacterized protein</fullName>
    </submittedName>
</protein>
<reference evidence="3 4" key="1">
    <citation type="journal article" date="2018" name="Nat. Ecol. Evol.">
        <title>Pezizomycetes genomes reveal the molecular basis of ectomycorrhizal truffle lifestyle.</title>
        <authorList>
            <person name="Murat C."/>
            <person name="Payen T."/>
            <person name="Noel B."/>
            <person name="Kuo A."/>
            <person name="Morin E."/>
            <person name="Chen J."/>
            <person name="Kohler A."/>
            <person name="Krizsan K."/>
            <person name="Balestrini R."/>
            <person name="Da Silva C."/>
            <person name="Montanini B."/>
            <person name="Hainaut M."/>
            <person name="Levati E."/>
            <person name="Barry K.W."/>
            <person name="Belfiori B."/>
            <person name="Cichocki N."/>
            <person name="Clum A."/>
            <person name="Dockter R.B."/>
            <person name="Fauchery L."/>
            <person name="Guy J."/>
            <person name="Iotti M."/>
            <person name="Le Tacon F."/>
            <person name="Lindquist E.A."/>
            <person name="Lipzen A."/>
            <person name="Malagnac F."/>
            <person name="Mello A."/>
            <person name="Molinier V."/>
            <person name="Miyauchi S."/>
            <person name="Poulain J."/>
            <person name="Riccioni C."/>
            <person name="Rubini A."/>
            <person name="Sitrit Y."/>
            <person name="Splivallo R."/>
            <person name="Traeger S."/>
            <person name="Wang M."/>
            <person name="Zifcakova L."/>
            <person name="Wipf D."/>
            <person name="Zambonelli A."/>
            <person name="Paolocci F."/>
            <person name="Nowrousian M."/>
            <person name="Ottonello S."/>
            <person name="Baldrian P."/>
            <person name="Spatafora J.W."/>
            <person name="Henrissat B."/>
            <person name="Nagy L.G."/>
            <person name="Aury J.M."/>
            <person name="Wincker P."/>
            <person name="Grigoriev I.V."/>
            <person name="Bonfante P."/>
            <person name="Martin F.M."/>
        </authorList>
    </citation>
    <scope>NUCLEOTIDE SEQUENCE [LARGE SCALE GENOMIC DNA]</scope>
    <source>
        <strain evidence="3 4">RN42</strain>
    </source>
</reference>
<keyword evidence="2" id="KW-1133">Transmembrane helix</keyword>
<keyword evidence="2" id="KW-0812">Transmembrane</keyword>
<name>A0A3N4I292_ASCIM</name>
<keyword evidence="2" id="KW-0472">Membrane</keyword>
<feature type="region of interest" description="Disordered" evidence="1">
    <location>
        <begin position="185"/>
        <end position="227"/>
    </location>
</feature>
<evidence type="ECO:0000256" key="1">
    <source>
        <dbReference type="SAM" id="MobiDB-lite"/>
    </source>
</evidence>
<evidence type="ECO:0000313" key="4">
    <source>
        <dbReference type="Proteomes" id="UP000275078"/>
    </source>
</evidence>
<gene>
    <name evidence="3" type="ORF">BJ508DRAFT_329489</name>
</gene>
<feature type="region of interest" description="Disordered" evidence="1">
    <location>
        <begin position="1"/>
        <end position="73"/>
    </location>
</feature>
<evidence type="ECO:0000313" key="3">
    <source>
        <dbReference type="EMBL" id="RPA78220.1"/>
    </source>
</evidence>
<proteinExistence type="predicted"/>
<dbReference type="AlphaFoldDB" id="A0A3N4I292"/>
<feature type="compositionally biased region" description="Pro residues" evidence="1">
    <location>
        <begin position="51"/>
        <end position="61"/>
    </location>
</feature>
<feature type="transmembrane region" description="Helical" evidence="2">
    <location>
        <begin position="109"/>
        <end position="133"/>
    </location>
</feature>